<dbReference type="EMBL" id="KN817598">
    <property type="protein sequence ID" value="KJA17817.1"/>
    <property type="molecule type" value="Genomic_DNA"/>
</dbReference>
<name>A0A0D2KT51_HYPSF</name>
<dbReference type="InterPro" id="IPR032675">
    <property type="entry name" value="LRR_dom_sf"/>
</dbReference>
<proteinExistence type="predicted"/>
<evidence type="ECO:0000313" key="2">
    <source>
        <dbReference type="Proteomes" id="UP000054270"/>
    </source>
</evidence>
<dbReference type="AlphaFoldDB" id="A0A0D2KT51"/>
<evidence type="ECO:0008006" key="3">
    <source>
        <dbReference type="Google" id="ProtNLM"/>
    </source>
</evidence>
<evidence type="ECO:0000313" key="1">
    <source>
        <dbReference type="EMBL" id="KJA17817.1"/>
    </source>
</evidence>
<reference evidence="2" key="1">
    <citation type="submission" date="2014-04" db="EMBL/GenBank/DDBJ databases">
        <title>Evolutionary Origins and Diversification of the Mycorrhizal Mutualists.</title>
        <authorList>
            <consortium name="DOE Joint Genome Institute"/>
            <consortium name="Mycorrhizal Genomics Consortium"/>
            <person name="Kohler A."/>
            <person name="Kuo A."/>
            <person name="Nagy L.G."/>
            <person name="Floudas D."/>
            <person name="Copeland A."/>
            <person name="Barry K.W."/>
            <person name="Cichocki N."/>
            <person name="Veneault-Fourrey C."/>
            <person name="LaButti K."/>
            <person name="Lindquist E.A."/>
            <person name="Lipzen A."/>
            <person name="Lundell T."/>
            <person name="Morin E."/>
            <person name="Murat C."/>
            <person name="Riley R."/>
            <person name="Ohm R."/>
            <person name="Sun H."/>
            <person name="Tunlid A."/>
            <person name="Henrissat B."/>
            <person name="Grigoriev I.V."/>
            <person name="Hibbett D.S."/>
            <person name="Martin F."/>
        </authorList>
    </citation>
    <scope>NUCLEOTIDE SEQUENCE [LARGE SCALE GENOMIC DNA]</scope>
    <source>
        <strain evidence="2">FD-334 SS-4</strain>
    </source>
</reference>
<accession>A0A0D2KT51</accession>
<organism evidence="1 2">
    <name type="scientific">Hypholoma sublateritium (strain FD-334 SS-4)</name>
    <dbReference type="NCBI Taxonomy" id="945553"/>
    <lineage>
        <taxon>Eukaryota</taxon>
        <taxon>Fungi</taxon>
        <taxon>Dikarya</taxon>
        <taxon>Basidiomycota</taxon>
        <taxon>Agaricomycotina</taxon>
        <taxon>Agaricomycetes</taxon>
        <taxon>Agaricomycetidae</taxon>
        <taxon>Agaricales</taxon>
        <taxon>Agaricineae</taxon>
        <taxon>Strophariaceae</taxon>
        <taxon>Hypholoma</taxon>
    </lineage>
</organism>
<protein>
    <recommendedName>
        <fullName evidence="3">F-box domain-containing protein</fullName>
    </recommendedName>
</protein>
<sequence>MRHFPEDIPKHIRRHHRLINHWIQRSSGLPLSLSLTEGIPASDKKIVAKAFDEILDILLDCCSRWRDVSFHFDSFSYSRIAALTDADVPLLSSIEIVEQSRAKSSQFLDSTIFRAPNLRKFSLPMPSRDVVAKIPVKWEKLSHLTLSIEDPVRIIAEVLRSSKNLSFCHIMTRVTQPADTTYVGDIHLPLLRTLRMTRITRNPCPNVIIQSIKAPLLEILFITEDALPTDMKALLTHSPLIQEINLIHPPTTFENVMEWLEHCPSLKALRFESADHLLSGLPRCTAYARLGDRFLCAFILDNDRLCPALETFWDEDGMAVSLETLERFFAREDVRLGAPGLQPWTKVKLTVALIPSSESRSAVDRLVLEQAAAGMEVDLLVLPPPTASLKKRAHKRSSTRA</sequence>
<dbReference type="Gene3D" id="3.80.10.10">
    <property type="entry name" value="Ribonuclease Inhibitor"/>
    <property type="match status" value="1"/>
</dbReference>
<keyword evidence="2" id="KW-1185">Reference proteome</keyword>
<dbReference type="Proteomes" id="UP000054270">
    <property type="component" value="Unassembled WGS sequence"/>
</dbReference>
<gene>
    <name evidence="1" type="ORF">HYPSUDRAFT_205914</name>
</gene>